<dbReference type="GO" id="GO:0016538">
    <property type="term" value="F:cyclin-dependent protein serine/threonine kinase regulator activity"/>
    <property type="evidence" value="ECO:0007669"/>
    <property type="project" value="TreeGrafter"/>
</dbReference>
<dbReference type="GO" id="GO:0019901">
    <property type="term" value="F:protein kinase binding"/>
    <property type="evidence" value="ECO:0007669"/>
    <property type="project" value="InterPro"/>
</dbReference>
<organism evidence="2 3">
    <name type="scientific">Rickenella mellea</name>
    <dbReference type="NCBI Taxonomy" id="50990"/>
    <lineage>
        <taxon>Eukaryota</taxon>
        <taxon>Fungi</taxon>
        <taxon>Dikarya</taxon>
        <taxon>Basidiomycota</taxon>
        <taxon>Agaricomycotina</taxon>
        <taxon>Agaricomycetes</taxon>
        <taxon>Hymenochaetales</taxon>
        <taxon>Rickenellaceae</taxon>
        <taxon>Rickenella</taxon>
    </lineage>
</organism>
<dbReference type="AlphaFoldDB" id="A0A4Y7Q4Y2"/>
<feature type="compositionally biased region" description="Low complexity" evidence="1">
    <location>
        <begin position="550"/>
        <end position="560"/>
    </location>
</feature>
<dbReference type="Pfam" id="PF08613">
    <property type="entry name" value="Cyclin"/>
    <property type="match status" value="1"/>
</dbReference>
<feature type="compositionally biased region" description="Basic residues" evidence="1">
    <location>
        <begin position="334"/>
        <end position="343"/>
    </location>
</feature>
<dbReference type="InterPro" id="IPR013922">
    <property type="entry name" value="Cyclin_PHO80-like"/>
</dbReference>
<feature type="compositionally biased region" description="Basic and acidic residues" evidence="1">
    <location>
        <begin position="314"/>
        <end position="325"/>
    </location>
</feature>
<feature type="region of interest" description="Disordered" evidence="1">
    <location>
        <begin position="1"/>
        <end position="79"/>
    </location>
</feature>
<evidence type="ECO:0000313" key="3">
    <source>
        <dbReference type="Proteomes" id="UP000294933"/>
    </source>
</evidence>
<dbReference type="PANTHER" id="PTHR15615:SF27">
    <property type="entry name" value="PHO85 CYCLIN CLG1"/>
    <property type="match status" value="1"/>
</dbReference>
<dbReference type="OrthoDB" id="244495at2759"/>
<feature type="compositionally biased region" description="Basic residues" evidence="1">
    <location>
        <begin position="122"/>
        <end position="134"/>
    </location>
</feature>
<evidence type="ECO:0000256" key="1">
    <source>
        <dbReference type="SAM" id="MobiDB-lite"/>
    </source>
</evidence>
<dbReference type="Gene3D" id="1.10.472.10">
    <property type="entry name" value="Cyclin-like"/>
    <property type="match status" value="1"/>
</dbReference>
<dbReference type="InterPro" id="IPR036915">
    <property type="entry name" value="Cyclin-like_sf"/>
</dbReference>
<feature type="compositionally biased region" description="Low complexity" evidence="1">
    <location>
        <begin position="362"/>
        <end position="376"/>
    </location>
</feature>
<feature type="compositionally biased region" description="Pro residues" evidence="1">
    <location>
        <begin position="7"/>
        <end position="20"/>
    </location>
</feature>
<dbReference type="VEuPathDB" id="FungiDB:BD410DRAFT_258054"/>
<feature type="region of interest" description="Disordered" evidence="1">
    <location>
        <begin position="508"/>
        <end position="530"/>
    </location>
</feature>
<dbReference type="GO" id="GO:0005634">
    <property type="term" value="C:nucleus"/>
    <property type="evidence" value="ECO:0007669"/>
    <property type="project" value="TreeGrafter"/>
</dbReference>
<feature type="compositionally biased region" description="Gly residues" evidence="1">
    <location>
        <begin position="511"/>
        <end position="525"/>
    </location>
</feature>
<proteinExistence type="predicted"/>
<feature type="compositionally biased region" description="Acidic residues" evidence="1">
    <location>
        <begin position="852"/>
        <end position="879"/>
    </location>
</feature>
<feature type="region of interest" description="Disordered" evidence="1">
    <location>
        <begin position="432"/>
        <end position="457"/>
    </location>
</feature>
<feature type="compositionally biased region" description="Basic residues" evidence="1">
    <location>
        <begin position="352"/>
        <end position="361"/>
    </location>
</feature>
<feature type="compositionally biased region" description="Basic residues" evidence="1">
    <location>
        <begin position="898"/>
        <end position="911"/>
    </location>
</feature>
<dbReference type="EMBL" id="ML170175">
    <property type="protein sequence ID" value="TDL22346.1"/>
    <property type="molecule type" value="Genomic_DNA"/>
</dbReference>
<feature type="region of interest" description="Disordered" evidence="1">
    <location>
        <begin position="657"/>
        <end position="716"/>
    </location>
</feature>
<feature type="compositionally biased region" description="Low complexity" evidence="1">
    <location>
        <begin position="804"/>
        <end position="838"/>
    </location>
</feature>
<name>A0A4Y7Q4Y2_9AGAM</name>
<accession>A0A4Y7Q4Y2</accession>
<dbReference type="CDD" id="cd20557">
    <property type="entry name" value="CYCLIN_ScPCL1-like"/>
    <property type="match status" value="1"/>
</dbReference>
<feature type="compositionally biased region" description="Low complexity" evidence="1">
    <location>
        <begin position="568"/>
        <end position="583"/>
    </location>
</feature>
<dbReference type="STRING" id="50990.A0A4Y7Q4Y2"/>
<feature type="compositionally biased region" description="Low complexity" evidence="1">
    <location>
        <begin position="408"/>
        <end position="419"/>
    </location>
</feature>
<protein>
    <recommendedName>
        <fullName evidence="4">Cyclin-like domain-containing protein</fullName>
    </recommendedName>
</protein>
<gene>
    <name evidence="2" type="ORF">BD410DRAFT_258054</name>
</gene>
<feature type="region of interest" description="Disordered" evidence="1">
    <location>
        <begin position="802"/>
        <end position="916"/>
    </location>
</feature>
<evidence type="ECO:0008006" key="4">
    <source>
        <dbReference type="Google" id="ProtNLM"/>
    </source>
</evidence>
<feature type="region of interest" description="Disordered" evidence="1">
    <location>
        <begin position="408"/>
        <end position="427"/>
    </location>
</feature>
<dbReference type="Proteomes" id="UP000294933">
    <property type="component" value="Unassembled WGS sequence"/>
</dbReference>
<reference evidence="2 3" key="1">
    <citation type="submission" date="2018-06" db="EMBL/GenBank/DDBJ databases">
        <title>A transcriptomic atlas of mushroom development highlights an independent origin of complex multicellularity.</title>
        <authorList>
            <consortium name="DOE Joint Genome Institute"/>
            <person name="Krizsan K."/>
            <person name="Almasi E."/>
            <person name="Merenyi Z."/>
            <person name="Sahu N."/>
            <person name="Viragh M."/>
            <person name="Koszo T."/>
            <person name="Mondo S."/>
            <person name="Kiss B."/>
            <person name="Balint B."/>
            <person name="Kues U."/>
            <person name="Barry K."/>
            <person name="Hegedus J.C."/>
            <person name="Henrissat B."/>
            <person name="Johnson J."/>
            <person name="Lipzen A."/>
            <person name="Ohm R."/>
            <person name="Nagy I."/>
            <person name="Pangilinan J."/>
            <person name="Yan J."/>
            <person name="Xiong Y."/>
            <person name="Grigoriev I.V."/>
            <person name="Hibbett D.S."/>
            <person name="Nagy L.G."/>
        </authorList>
    </citation>
    <scope>NUCLEOTIDE SEQUENCE [LARGE SCALE GENOMIC DNA]</scope>
    <source>
        <strain evidence="2 3">SZMC22713</strain>
    </source>
</reference>
<feature type="compositionally biased region" description="Low complexity" evidence="1">
    <location>
        <begin position="685"/>
        <end position="694"/>
    </location>
</feature>
<feature type="region of interest" description="Disordered" evidence="1">
    <location>
        <begin position="292"/>
        <end position="377"/>
    </location>
</feature>
<keyword evidence="3" id="KW-1185">Reference proteome</keyword>
<dbReference type="SUPFAM" id="SSF47954">
    <property type="entry name" value="Cyclin-like"/>
    <property type="match status" value="1"/>
</dbReference>
<feature type="compositionally biased region" description="Low complexity" evidence="1">
    <location>
        <begin position="56"/>
        <end position="72"/>
    </location>
</feature>
<feature type="region of interest" description="Disordered" evidence="1">
    <location>
        <begin position="122"/>
        <end position="147"/>
    </location>
</feature>
<evidence type="ECO:0000313" key="2">
    <source>
        <dbReference type="EMBL" id="TDL22346.1"/>
    </source>
</evidence>
<sequence>MDIFSLPTPPSSVAPRPSLPPISQFDRRMPSPLTPPDDMDTSNSPSSSRLPLMKYQQHQHSSPHRPLSPSSRALPFPDPPQSVADWVTSTHKRSARFIAEKTCEMVCYLWFSSNLGPTAASKRRARHISRRTHPHTNSPPFGPYSHTPLSNSSTAALQFNASLPFVQFMQKLLETTQVSQSVIVLSLHYIYRLKERNDLTVGMPGSEFRVAVVALMMANKFVDDNTYTNKTWSDVSGIDLSELNKMEREFLLGVDFRLFVDKTTYESWLNLLKGLVMTKERESLSWVRPRPRVDAGRPVLPSPGRMAVTASSEESERKYERKHSLESASSPAHPHQHHQHHPQHHQEQHEQRQHRHRHQTHQQHSSQSSQRARSSSPLLPSFRSKYAEYAYPFTFAVPAPAPVHALAPAPASNPHSSSSTQDRDEYMSDVSRPYAHSTSNNAATHAKRTAEAAFSPTSASFSHHNLLRPLKQQHQQQQPPVSLSVDIGACSTASSSANDVNAHAVSNGVNGVNGNGNGAERGQGGLYTPTSMESLSLQSFERLSLHNHGSSTTPAATPASAKPPQPQPQQSQAQQLPQDQQTRLPPTALVAPYRLEDGRTHGALPQNLYFYALASSPMHNDKEAEYCVRKSRLRYACPPSSTEVAREEYRDVPPMASLAASSGAGHGHGSGPASAYPSTDSAYRPTAHAVSSHAAHPHTRLTPSATFSSASAHPAASSSASNSIAHLHPLPNTLPPLVLTPPLVLAPLVVQSARTSPREYDYAREAYYSYRQAQQVRQQQQQQEQRQRVEMPLSVPKDAMYHRQVQQQQQQAYAGQSQFHEQQQTQTQPHQPQTTQPQRDGGDEDLRSPVSNDDEEYEEYEYDGDEGEVEEDEEMEVAEEVSYQQPHPASPSPPASSHSHHHHGQQTRAHQHQLAAPATRISPSLVGRIFLSRCCSPCARRCGDSSFPVNFFSRLLTTFQ</sequence>
<dbReference type="GO" id="GO:0000307">
    <property type="term" value="C:cyclin-dependent protein kinase holoenzyme complex"/>
    <property type="evidence" value="ECO:0007669"/>
    <property type="project" value="TreeGrafter"/>
</dbReference>
<dbReference type="PANTHER" id="PTHR15615">
    <property type="match status" value="1"/>
</dbReference>
<feature type="region of interest" description="Disordered" evidence="1">
    <location>
        <begin position="546"/>
        <end position="583"/>
    </location>
</feature>
<feature type="compositionally biased region" description="Low complexity" evidence="1">
    <location>
        <begin position="704"/>
        <end position="716"/>
    </location>
</feature>